<dbReference type="SUPFAM" id="SSF54999">
    <property type="entry name" value="Ribosomal protein S10"/>
    <property type="match status" value="1"/>
</dbReference>
<comment type="caution">
    <text evidence="5">The sequence shown here is derived from an EMBL/GenBank/DDBJ whole genome shotgun (WGS) entry which is preliminary data.</text>
</comment>
<protein>
    <recommendedName>
        <fullName evidence="4">Small ribosomal subunit protein uS10 domain-containing protein</fullName>
    </recommendedName>
</protein>
<dbReference type="InterPro" id="IPR036838">
    <property type="entry name" value="Ribosomal_uS10_dom_sf"/>
</dbReference>
<dbReference type="EMBL" id="CYRY02045662">
    <property type="protein sequence ID" value="VCX41175.1"/>
    <property type="molecule type" value="Genomic_DNA"/>
</dbReference>
<dbReference type="GO" id="GO:1990904">
    <property type="term" value="C:ribonucleoprotein complex"/>
    <property type="evidence" value="ECO:0007669"/>
    <property type="project" value="UniProtKB-KW"/>
</dbReference>
<evidence type="ECO:0000259" key="4">
    <source>
        <dbReference type="Pfam" id="PF00338"/>
    </source>
</evidence>
<dbReference type="Pfam" id="PF00338">
    <property type="entry name" value="Ribosomal_S10"/>
    <property type="match status" value="1"/>
</dbReference>
<dbReference type="GO" id="GO:0003735">
    <property type="term" value="F:structural constituent of ribosome"/>
    <property type="evidence" value="ECO:0007669"/>
    <property type="project" value="InterPro"/>
</dbReference>
<evidence type="ECO:0000256" key="2">
    <source>
        <dbReference type="ARBA" id="ARBA00022980"/>
    </source>
</evidence>
<feature type="non-terminal residue" evidence="5">
    <location>
        <position position="1"/>
    </location>
</feature>
<comment type="similarity">
    <text evidence="1">Belongs to the universal ribosomal protein uS10 family.</text>
</comment>
<dbReference type="PANTHER" id="PTHR11700">
    <property type="entry name" value="30S RIBOSOMAL PROTEIN S10 FAMILY MEMBER"/>
    <property type="match status" value="1"/>
</dbReference>
<dbReference type="Proteomes" id="UP000269945">
    <property type="component" value="Unassembled WGS sequence"/>
</dbReference>
<sequence length="117" mass="13815">SKEQVHQKAALQTGLLKTPGRYSWKQRRQFTKVELLEPAQCKIFGEGICDLIRGTKKNLKVERQLWMPTTTLKITTRKTPCSEGSKIWDHFQMRIHKQLPDMHRPFEIAKANYVHHY</sequence>
<dbReference type="GO" id="GO:0006412">
    <property type="term" value="P:translation"/>
    <property type="evidence" value="ECO:0007669"/>
    <property type="project" value="InterPro"/>
</dbReference>
<dbReference type="InterPro" id="IPR027486">
    <property type="entry name" value="Ribosomal_uS10_dom"/>
</dbReference>
<dbReference type="AlphaFoldDB" id="A0A9X9MBK5"/>
<dbReference type="GO" id="GO:0005840">
    <property type="term" value="C:ribosome"/>
    <property type="evidence" value="ECO:0007669"/>
    <property type="project" value="UniProtKB-KW"/>
</dbReference>
<evidence type="ECO:0000256" key="3">
    <source>
        <dbReference type="ARBA" id="ARBA00023274"/>
    </source>
</evidence>
<keyword evidence="3" id="KW-0687">Ribonucleoprotein</keyword>
<evidence type="ECO:0000313" key="6">
    <source>
        <dbReference type="Proteomes" id="UP000269945"/>
    </source>
</evidence>
<gene>
    <name evidence="5" type="ORF">BN2614_LOCUS1</name>
</gene>
<dbReference type="Gene3D" id="3.30.70.600">
    <property type="entry name" value="Ribosomal protein S10 domain"/>
    <property type="match status" value="1"/>
</dbReference>
<reference evidence="5 6" key="1">
    <citation type="submission" date="2018-10" db="EMBL/GenBank/DDBJ databases">
        <authorList>
            <person name="Ekblom R."/>
            <person name="Jareborg N."/>
        </authorList>
    </citation>
    <scope>NUCLEOTIDE SEQUENCE [LARGE SCALE GENOMIC DNA]</scope>
    <source>
        <tissue evidence="5">Muscle</tissue>
    </source>
</reference>
<accession>A0A9X9MBK5</accession>
<feature type="domain" description="Small ribosomal subunit protein uS10" evidence="4">
    <location>
        <begin position="56"/>
        <end position="103"/>
    </location>
</feature>
<keyword evidence="6" id="KW-1185">Reference proteome</keyword>
<evidence type="ECO:0000256" key="1">
    <source>
        <dbReference type="ARBA" id="ARBA00007102"/>
    </source>
</evidence>
<evidence type="ECO:0000313" key="5">
    <source>
        <dbReference type="EMBL" id="VCX41175.1"/>
    </source>
</evidence>
<dbReference type="InterPro" id="IPR001848">
    <property type="entry name" value="Ribosomal_uS10"/>
</dbReference>
<organism evidence="5 6">
    <name type="scientific">Gulo gulo</name>
    <name type="common">Wolverine</name>
    <name type="synonym">Gluton</name>
    <dbReference type="NCBI Taxonomy" id="48420"/>
    <lineage>
        <taxon>Eukaryota</taxon>
        <taxon>Metazoa</taxon>
        <taxon>Chordata</taxon>
        <taxon>Craniata</taxon>
        <taxon>Vertebrata</taxon>
        <taxon>Euteleostomi</taxon>
        <taxon>Mammalia</taxon>
        <taxon>Eutheria</taxon>
        <taxon>Laurasiatheria</taxon>
        <taxon>Carnivora</taxon>
        <taxon>Caniformia</taxon>
        <taxon>Musteloidea</taxon>
        <taxon>Mustelidae</taxon>
        <taxon>Guloninae</taxon>
        <taxon>Gulo</taxon>
    </lineage>
</organism>
<proteinExistence type="inferred from homology"/>
<name>A0A9X9MBK5_GULGU</name>
<keyword evidence="2" id="KW-0689">Ribosomal protein</keyword>